<dbReference type="NCBIfam" id="NF009409">
    <property type="entry name" value="PRK12770.1"/>
    <property type="match status" value="1"/>
</dbReference>
<gene>
    <name evidence="3" type="ORF">ENT92_02430</name>
    <name evidence="2" type="ORF">ENU14_03375</name>
</gene>
<dbReference type="InterPro" id="IPR023753">
    <property type="entry name" value="FAD/NAD-binding_dom"/>
</dbReference>
<accession>A0A7C4DA14</accession>
<sequence>MIDYMKFTFMCREKTSINNYKIAIIGAGPAGLAAAGYLSCKGYNVFMYDKQPLAGGLMLFAIPSWRIPLENVLKGIDELRDKFGVVFFLKTKVYSGSDKHEEGDDFVEHKISLEEVIDKYDAVLITTGTWLSSIPNLTGVESKGVYTALEYLYRFKTYELKLTNEKPPYADRVVVIGGGYSAIDAAEQALRTGAESYLVYRRTIKEAPAGVFEIKRIEREGVNFIELASPIEIVSSGGSVRGVKFQKMQLGPPDESGRPKPIPIPGSEFIIETDLVIFATGEKSTPPIDQGSKDLLDKLGIRLNKYGSIEVNELMQTGNPKVFAAGDVVNGPTRIGPAIKSGLYAAKYLDNWIQTKTLKPVPQL</sequence>
<evidence type="ECO:0000313" key="2">
    <source>
        <dbReference type="EMBL" id="HGM58613.1"/>
    </source>
</evidence>
<dbReference type="InterPro" id="IPR036188">
    <property type="entry name" value="FAD/NAD-bd_sf"/>
</dbReference>
<dbReference type="PANTHER" id="PTHR42783">
    <property type="entry name" value="GLUTAMATE SYNTHASE [NADPH] SMALL CHAIN"/>
    <property type="match status" value="1"/>
</dbReference>
<dbReference type="PRINTS" id="PR00368">
    <property type="entry name" value="FADPNR"/>
</dbReference>
<dbReference type="GO" id="GO:0016491">
    <property type="term" value="F:oxidoreductase activity"/>
    <property type="evidence" value="ECO:0007669"/>
    <property type="project" value="InterPro"/>
</dbReference>
<dbReference type="SUPFAM" id="SSF51971">
    <property type="entry name" value="Nucleotide-binding domain"/>
    <property type="match status" value="1"/>
</dbReference>
<dbReference type="EMBL" id="DTAN01000096">
    <property type="protein sequence ID" value="HGU65060.1"/>
    <property type="molecule type" value="Genomic_DNA"/>
</dbReference>
<dbReference type="PANTHER" id="PTHR42783:SF3">
    <property type="entry name" value="GLUTAMATE SYNTHASE [NADPH] SMALL CHAIN-RELATED"/>
    <property type="match status" value="1"/>
</dbReference>
<dbReference type="PRINTS" id="PR00411">
    <property type="entry name" value="PNDRDTASEI"/>
</dbReference>
<name>A0A7C4DA14_STAMA</name>
<dbReference type="AlphaFoldDB" id="A0A7C4DA14"/>
<organism evidence="2">
    <name type="scientific">Staphylothermus marinus</name>
    <dbReference type="NCBI Taxonomy" id="2280"/>
    <lineage>
        <taxon>Archaea</taxon>
        <taxon>Thermoproteota</taxon>
        <taxon>Thermoprotei</taxon>
        <taxon>Desulfurococcales</taxon>
        <taxon>Desulfurococcaceae</taxon>
        <taxon>Staphylothermus</taxon>
    </lineage>
</organism>
<feature type="domain" description="FAD/NAD(P)-binding" evidence="1">
    <location>
        <begin position="20"/>
        <end position="342"/>
    </location>
</feature>
<proteinExistence type="predicted"/>
<evidence type="ECO:0000313" key="3">
    <source>
        <dbReference type="EMBL" id="HGU65060.1"/>
    </source>
</evidence>
<dbReference type="Gene3D" id="3.50.50.60">
    <property type="entry name" value="FAD/NAD(P)-binding domain"/>
    <property type="match status" value="3"/>
</dbReference>
<comment type="caution">
    <text evidence="2">The sequence shown here is derived from an EMBL/GenBank/DDBJ whole genome shotgun (WGS) entry which is preliminary data.</text>
</comment>
<protein>
    <submittedName>
        <fullName evidence="2">Glutamate synthase</fullName>
    </submittedName>
</protein>
<dbReference type="Pfam" id="PF07992">
    <property type="entry name" value="Pyr_redox_2"/>
    <property type="match status" value="1"/>
</dbReference>
<evidence type="ECO:0000259" key="1">
    <source>
        <dbReference type="Pfam" id="PF07992"/>
    </source>
</evidence>
<dbReference type="EMBL" id="DTBJ01000023">
    <property type="protein sequence ID" value="HGM58613.1"/>
    <property type="molecule type" value="Genomic_DNA"/>
</dbReference>
<reference evidence="2" key="1">
    <citation type="journal article" date="2020" name="mSystems">
        <title>Genome- and Community-Level Interaction Insights into Carbon Utilization and Element Cycling Functions of Hydrothermarchaeota in Hydrothermal Sediment.</title>
        <authorList>
            <person name="Zhou Z."/>
            <person name="Liu Y."/>
            <person name="Xu W."/>
            <person name="Pan J."/>
            <person name="Luo Z.H."/>
            <person name="Li M."/>
        </authorList>
    </citation>
    <scope>NUCLEOTIDE SEQUENCE [LARGE SCALE GENOMIC DNA]</scope>
    <source>
        <strain evidence="3">SpSt-622</strain>
        <strain evidence="2">SpSt-642</strain>
    </source>
</reference>